<dbReference type="Proteomes" id="UP001597011">
    <property type="component" value="Unassembled WGS sequence"/>
</dbReference>
<accession>A0ABW3BYC0</accession>
<evidence type="ECO:0000313" key="2">
    <source>
        <dbReference type="Proteomes" id="UP001597011"/>
    </source>
</evidence>
<dbReference type="RefSeq" id="WP_379943691.1">
    <property type="nucleotide sequence ID" value="NZ_JBHTIB010000015.1"/>
</dbReference>
<keyword evidence="2" id="KW-1185">Reference proteome</keyword>
<gene>
    <name evidence="1" type="ORF">ACFQ0I_15140</name>
</gene>
<comment type="caution">
    <text evidence="1">The sequence shown here is derived from an EMBL/GenBank/DDBJ whole genome shotgun (WGS) entry which is preliminary data.</text>
</comment>
<reference evidence="2" key="1">
    <citation type="journal article" date="2019" name="Int. J. Syst. Evol. Microbiol.">
        <title>The Global Catalogue of Microorganisms (GCM) 10K type strain sequencing project: providing services to taxonomists for standard genome sequencing and annotation.</title>
        <authorList>
            <consortium name="The Broad Institute Genomics Platform"/>
            <consortium name="The Broad Institute Genome Sequencing Center for Infectious Disease"/>
            <person name="Wu L."/>
            <person name="Ma J."/>
        </authorList>
    </citation>
    <scope>NUCLEOTIDE SEQUENCE [LARGE SCALE GENOMIC DNA]</scope>
    <source>
        <strain evidence="2">CCUG 60529</strain>
    </source>
</reference>
<protein>
    <submittedName>
        <fullName evidence="1">Uncharacterized protein</fullName>
    </submittedName>
</protein>
<organism evidence="1 2">
    <name type="scientific">Mariniflexile aquimaris</name>
    <dbReference type="NCBI Taxonomy" id="881009"/>
    <lineage>
        <taxon>Bacteria</taxon>
        <taxon>Pseudomonadati</taxon>
        <taxon>Bacteroidota</taxon>
        <taxon>Flavobacteriia</taxon>
        <taxon>Flavobacteriales</taxon>
        <taxon>Flavobacteriaceae</taxon>
        <taxon>Mariniflexile</taxon>
    </lineage>
</organism>
<sequence>MELHDIKNLVIDNIDNHPELKRRLEIYISMTYEENAIFDDKYLLKEFNYLKENNMLNELFKPIHLNE</sequence>
<evidence type="ECO:0000313" key="1">
    <source>
        <dbReference type="EMBL" id="MFD0837112.1"/>
    </source>
</evidence>
<proteinExistence type="predicted"/>
<name>A0ABW3BYC0_9FLAO</name>
<dbReference type="EMBL" id="JBHTIB010000015">
    <property type="protein sequence ID" value="MFD0837112.1"/>
    <property type="molecule type" value="Genomic_DNA"/>
</dbReference>